<dbReference type="KEGG" id="oai:OLEAN_C17030"/>
<evidence type="ECO:0000256" key="2">
    <source>
        <dbReference type="ARBA" id="ARBA00023125"/>
    </source>
</evidence>
<organism evidence="6 7">
    <name type="scientific">Oleispira antarctica RB-8</name>
    <dbReference type="NCBI Taxonomy" id="698738"/>
    <lineage>
        <taxon>Bacteria</taxon>
        <taxon>Pseudomonadati</taxon>
        <taxon>Pseudomonadota</taxon>
        <taxon>Gammaproteobacteria</taxon>
        <taxon>Oceanospirillales</taxon>
        <taxon>Oceanospirillaceae</taxon>
        <taxon>Oleispira</taxon>
    </lineage>
</organism>
<dbReference type="InterPro" id="IPR047057">
    <property type="entry name" value="MerR_fam"/>
</dbReference>
<evidence type="ECO:0000313" key="6">
    <source>
        <dbReference type="EMBL" id="CCK75879.1"/>
    </source>
</evidence>
<dbReference type="PANTHER" id="PTHR30204:SF94">
    <property type="entry name" value="HEAVY METAL-DEPENDENT TRANSCRIPTIONAL REGULATOR HI_0293-RELATED"/>
    <property type="match status" value="1"/>
</dbReference>
<dbReference type="InterPro" id="IPR000551">
    <property type="entry name" value="MerR-type_HTH_dom"/>
</dbReference>
<dbReference type="PANTHER" id="PTHR30204">
    <property type="entry name" value="REDOX-CYCLING DRUG-SENSING TRANSCRIPTIONAL ACTIVATOR SOXR"/>
    <property type="match status" value="1"/>
</dbReference>
<sequence>MTSLTVSQLAKQLSISADTVRHYVRSGLINPERDPSNGYKRFHSEDVKRLHFILQAKSLGFSLADIQTIIDQASFGESPCPQVRIIMDARLKETAAKIAKMQATYKQMQEAMARWQTQPDCTPTGEHICHLIEGFSSPTDDYKEEGCCDE</sequence>
<dbReference type="SMART" id="SM00422">
    <property type="entry name" value="HTH_MERR"/>
    <property type="match status" value="1"/>
</dbReference>
<dbReference type="GO" id="GO:0003700">
    <property type="term" value="F:DNA-binding transcription factor activity"/>
    <property type="evidence" value="ECO:0007669"/>
    <property type="project" value="InterPro"/>
</dbReference>
<dbReference type="Proteomes" id="UP000032749">
    <property type="component" value="Chromosome"/>
</dbReference>
<dbReference type="Gene3D" id="1.10.1660.10">
    <property type="match status" value="1"/>
</dbReference>
<proteinExistence type="predicted"/>
<feature type="coiled-coil region" evidence="4">
    <location>
        <begin position="91"/>
        <end position="118"/>
    </location>
</feature>
<reference evidence="6 7" key="1">
    <citation type="journal article" date="2013" name="Nat. Commun.">
        <title>Genome sequence and functional genomic analysis of the oil-degrading bacterium Oleispira antarctica.</title>
        <authorList>
            <person name="Kube M."/>
            <person name="Chernikova T.N."/>
            <person name="Al-Ramahi Y."/>
            <person name="Beloqui A."/>
            <person name="Lopez-Cortez N."/>
            <person name="Guazzaroni M.E."/>
            <person name="Heipieper H.J."/>
            <person name="Klages S."/>
            <person name="Kotsyurbenko O.R."/>
            <person name="Langer I."/>
            <person name="Nechitaylo T.Y."/>
            <person name="Lunsdorf H."/>
            <person name="Fernandez M."/>
            <person name="Juarez S."/>
            <person name="Ciordia S."/>
            <person name="Singer A."/>
            <person name="Kagan O."/>
            <person name="Egorova O."/>
            <person name="Petit P.A."/>
            <person name="Stogios P."/>
            <person name="Kim Y."/>
            <person name="Tchigvintsev A."/>
            <person name="Flick R."/>
            <person name="Denaro R."/>
            <person name="Genovese M."/>
            <person name="Albar J.P."/>
            <person name="Reva O.N."/>
            <person name="Martinez-Gomariz M."/>
            <person name="Tran H."/>
            <person name="Ferrer M."/>
            <person name="Savchenko A."/>
            <person name="Yakunin A.F."/>
            <person name="Yakimov M.M."/>
            <person name="Golyshina O.V."/>
            <person name="Reinhardt R."/>
            <person name="Golyshin P.N."/>
        </authorList>
    </citation>
    <scope>NUCLEOTIDE SEQUENCE [LARGE SCALE GENOMIC DNA]</scope>
</reference>
<evidence type="ECO:0000256" key="4">
    <source>
        <dbReference type="SAM" id="Coils"/>
    </source>
</evidence>
<keyword evidence="4" id="KW-0175">Coiled coil</keyword>
<dbReference type="HOGENOM" id="CLU_060077_2_2_6"/>
<keyword evidence="1" id="KW-0805">Transcription regulation</keyword>
<keyword evidence="3" id="KW-0804">Transcription</keyword>
<protein>
    <submittedName>
        <fullName evidence="6">Probable transcriptional regulator, MerR family</fullName>
    </submittedName>
</protein>
<evidence type="ECO:0000313" key="7">
    <source>
        <dbReference type="Proteomes" id="UP000032749"/>
    </source>
</evidence>
<feature type="domain" description="HTH merR-type" evidence="5">
    <location>
        <begin position="3"/>
        <end position="72"/>
    </location>
</feature>
<dbReference type="AlphaFoldDB" id="R4YTK7"/>
<accession>R4YTK7</accession>
<dbReference type="OrthoDB" id="9808480at2"/>
<keyword evidence="2" id="KW-0238">DNA-binding</keyword>
<dbReference type="InterPro" id="IPR009061">
    <property type="entry name" value="DNA-bd_dom_put_sf"/>
</dbReference>
<dbReference type="GO" id="GO:0003677">
    <property type="term" value="F:DNA binding"/>
    <property type="evidence" value="ECO:0007669"/>
    <property type="project" value="UniProtKB-KW"/>
</dbReference>
<evidence type="ECO:0000259" key="5">
    <source>
        <dbReference type="PROSITE" id="PS50937"/>
    </source>
</evidence>
<dbReference type="STRING" id="698738.OLEAN_C17030"/>
<dbReference type="EMBL" id="FO203512">
    <property type="protein sequence ID" value="CCK75879.1"/>
    <property type="molecule type" value="Genomic_DNA"/>
</dbReference>
<evidence type="ECO:0000256" key="3">
    <source>
        <dbReference type="ARBA" id="ARBA00023163"/>
    </source>
</evidence>
<name>R4YTK7_OLEAN</name>
<keyword evidence="7" id="KW-1185">Reference proteome</keyword>
<dbReference type="PRINTS" id="PR00040">
    <property type="entry name" value="HTHMERR"/>
</dbReference>
<dbReference type="PROSITE" id="PS50937">
    <property type="entry name" value="HTH_MERR_2"/>
    <property type="match status" value="1"/>
</dbReference>
<dbReference type="SUPFAM" id="SSF46955">
    <property type="entry name" value="Putative DNA-binding domain"/>
    <property type="match status" value="1"/>
</dbReference>
<evidence type="ECO:0000256" key="1">
    <source>
        <dbReference type="ARBA" id="ARBA00023015"/>
    </source>
</evidence>
<dbReference type="Pfam" id="PF13411">
    <property type="entry name" value="MerR_1"/>
    <property type="match status" value="1"/>
</dbReference>
<gene>
    <name evidence="6" type="ORF">OLEAN_C17030</name>
</gene>